<evidence type="ECO:0000256" key="3">
    <source>
        <dbReference type="ARBA" id="ARBA00022801"/>
    </source>
</evidence>
<dbReference type="InterPro" id="IPR027417">
    <property type="entry name" value="P-loop_NTPase"/>
</dbReference>
<feature type="binding site" evidence="11">
    <location>
        <begin position="27"/>
        <end position="34"/>
    </location>
    <ligand>
        <name>ATP</name>
        <dbReference type="ChEBI" id="CHEBI:30616"/>
    </ligand>
</feature>
<evidence type="ECO:0000256" key="9">
    <source>
        <dbReference type="ARBA" id="ARBA00034808"/>
    </source>
</evidence>
<dbReference type="CDD" id="cd17932">
    <property type="entry name" value="DEXQc_UvrD"/>
    <property type="match status" value="1"/>
</dbReference>
<evidence type="ECO:0000256" key="2">
    <source>
        <dbReference type="ARBA" id="ARBA00022741"/>
    </source>
</evidence>
<evidence type="ECO:0000256" key="1">
    <source>
        <dbReference type="ARBA" id="ARBA00009922"/>
    </source>
</evidence>
<dbReference type="GO" id="GO:0003677">
    <property type="term" value="F:DNA binding"/>
    <property type="evidence" value="ECO:0007669"/>
    <property type="project" value="UniProtKB-KW"/>
</dbReference>
<comment type="similarity">
    <text evidence="1">Belongs to the helicase family. UvrD subfamily.</text>
</comment>
<accession>A0A1G2F7H1</accession>
<dbReference type="Proteomes" id="UP000179099">
    <property type="component" value="Unassembled WGS sequence"/>
</dbReference>
<reference evidence="14 15" key="1">
    <citation type="journal article" date="2016" name="Nat. Commun.">
        <title>Thousands of microbial genomes shed light on interconnected biogeochemical processes in an aquifer system.</title>
        <authorList>
            <person name="Anantharaman K."/>
            <person name="Brown C.T."/>
            <person name="Hug L.A."/>
            <person name="Sharon I."/>
            <person name="Castelle C.J."/>
            <person name="Probst A.J."/>
            <person name="Thomas B.C."/>
            <person name="Singh A."/>
            <person name="Wilkins M.J."/>
            <person name="Karaoz U."/>
            <person name="Brodie E.L."/>
            <person name="Williams K.H."/>
            <person name="Hubbard S.S."/>
            <person name="Banfield J.F."/>
        </authorList>
    </citation>
    <scope>NUCLEOTIDE SEQUENCE [LARGE SCALE GENOMIC DNA]</scope>
</reference>
<evidence type="ECO:0000313" key="15">
    <source>
        <dbReference type="Proteomes" id="UP000179099"/>
    </source>
</evidence>
<evidence type="ECO:0000256" key="10">
    <source>
        <dbReference type="ARBA" id="ARBA00048988"/>
    </source>
</evidence>
<dbReference type="InterPro" id="IPR014016">
    <property type="entry name" value="UvrD-like_ATP-bd"/>
</dbReference>
<proteinExistence type="inferred from homology"/>
<keyword evidence="2 11" id="KW-0547">Nucleotide-binding</keyword>
<evidence type="ECO:0000256" key="4">
    <source>
        <dbReference type="ARBA" id="ARBA00022806"/>
    </source>
</evidence>
<dbReference type="GO" id="GO:0016887">
    <property type="term" value="F:ATP hydrolysis activity"/>
    <property type="evidence" value="ECO:0007669"/>
    <property type="project" value="RHEA"/>
</dbReference>
<dbReference type="Pfam" id="PF13361">
    <property type="entry name" value="UvrD_C"/>
    <property type="match status" value="1"/>
</dbReference>
<evidence type="ECO:0000256" key="7">
    <source>
        <dbReference type="ARBA" id="ARBA00023235"/>
    </source>
</evidence>
<dbReference type="InterPro" id="IPR014017">
    <property type="entry name" value="DNA_helicase_UvrD-like_C"/>
</dbReference>
<dbReference type="GO" id="GO:0005829">
    <property type="term" value="C:cytosol"/>
    <property type="evidence" value="ECO:0007669"/>
    <property type="project" value="TreeGrafter"/>
</dbReference>
<keyword evidence="4 11" id="KW-0347">Helicase</keyword>
<comment type="caution">
    <text evidence="14">The sequence shown here is derived from an EMBL/GenBank/DDBJ whole genome shotgun (WGS) entry which is preliminary data.</text>
</comment>
<dbReference type="Pfam" id="PF00580">
    <property type="entry name" value="UvrD-helicase"/>
    <property type="match status" value="1"/>
</dbReference>
<keyword evidence="5 11" id="KW-0067">ATP-binding</keyword>
<dbReference type="Gene3D" id="3.40.50.300">
    <property type="entry name" value="P-loop containing nucleotide triphosphate hydrolases"/>
    <property type="match status" value="2"/>
</dbReference>
<dbReference type="Gene3D" id="1.10.10.160">
    <property type="match status" value="1"/>
</dbReference>
<dbReference type="CDD" id="cd18807">
    <property type="entry name" value="SF1_C_UvrD"/>
    <property type="match status" value="1"/>
</dbReference>
<dbReference type="GO" id="GO:0009314">
    <property type="term" value="P:response to radiation"/>
    <property type="evidence" value="ECO:0007669"/>
    <property type="project" value="UniProtKB-ARBA"/>
</dbReference>
<sequence>MPYITDQLNEKQKEAVTTIDGPLLIVAGPGSGKTKVLTHRIAYLIQQRVAPQNILAVTFTNKAASEMKERVQKLLAHNKFAKPSTPAHLPTLGTFHSVCARLLRNEATSLGYKKDFVIFDDKDSLAMIKKVMAELEISADQFKPETIANMISQAKSELIDQKLYQENSAEAYYQQIVARVYNGYQASLKKNNAMDFDDLIMLASKLFFEQPEILEKYQDIFRYILVDEYQDTNHAQYVFINLLAKKYRNIGAVGDFDQSIYAFRGADFRNILNFEKDYPDAKIIYLEQNYRSTKNILAVAQSIIIKNKSRKEKQLWTENKDGHPIILFAAADEKEEGIFVIREIDRLIKEHRLSFKDFTVLYRTNAQSRAIEESFLKFGLPYKVVGTVKFYERKEIKDILSYLRLLQNPDDMLSLERIVNVPPRGLGRATNIHELNAGGATSLASATPKKMRAWENFKKMTDDLRQTSKILPLSQTLKQIIGRTEFEKYLRDGTEEGEMRWENVKELFTVTKKYDVLAPKEGISSLLEEVALLSNHDEVETKTDVVNLMTLHCAKGLEFPAVFIVGCEEGLFPHSRSLLDAWEMEEERRLCYVGLTRAKQFLYLSWASQRNLYGSIQVNPPSRFLFDIPKNLINLQGEQGGLEEYDF</sequence>
<protein>
    <recommendedName>
        <fullName evidence="9">DNA 3'-5' helicase</fullName>
        <ecNumber evidence="9">5.6.2.4</ecNumber>
    </recommendedName>
</protein>
<evidence type="ECO:0000259" key="13">
    <source>
        <dbReference type="PROSITE" id="PS51217"/>
    </source>
</evidence>
<comment type="catalytic activity">
    <reaction evidence="10">
        <text>ATP + H2O = ADP + phosphate + H(+)</text>
        <dbReference type="Rhea" id="RHEA:13065"/>
        <dbReference type="ChEBI" id="CHEBI:15377"/>
        <dbReference type="ChEBI" id="CHEBI:15378"/>
        <dbReference type="ChEBI" id="CHEBI:30616"/>
        <dbReference type="ChEBI" id="CHEBI:43474"/>
        <dbReference type="ChEBI" id="CHEBI:456216"/>
        <dbReference type="EC" id="5.6.2.4"/>
    </reaction>
</comment>
<comment type="catalytic activity">
    <reaction evidence="8">
        <text>Couples ATP hydrolysis with the unwinding of duplex DNA by translocating in the 3'-5' direction.</text>
        <dbReference type="EC" id="5.6.2.4"/>
    </reaction>
</comment>
<dbReference type="GO" id="GO:0043138">
    <property type="term" value="F:3'-5' DNA helicase activity"/>
    <property type="evidence" value="ECO:0007669"/>
    <property type="project" value="UniProtKB-EC"/>
</dbReference>
<dbReference type="AlphaFoldDB" id="A0A1G2F7H1"/>
<evidence type="ECO:0000259" key="12">
    <source>
        <dbReference type="PROSITE" id="PS51198"/>
    </source>
</evidence>
<evidence type="ECO:0000256" key="5">
    <source>
        <dbReference type="ARBA" id="ARBA00022840"/>
    </source>
</evidence>
<evidence type="ECO:0000256" key="11">
    <source>
        <dbReference type="PROSITE-ProRule" id="PRU00560"/>
    </source>
</evidence>
<keyword evidence="6" id="KW-0238">DNA-binding</keyword>
<dbReference type="GO" id="GO:0033202">
    <property type="term" value="C:DNA helicase complex"/>
    <property type="evidence" value="ECO:0007669"/>
    <property type="project" value="TreeGrafter"/>
</dbReference>
<dbReference type="PROSITE" id="PS51217">
    <property type="entry name" value="UVRD_HELICASE_CTER"/>
    <property type="match status" value="1"/>
</dbReference>
<dbReference type="FunFam" id="1.10.10.160:FF:000001">
    <property type="entry name" value="ATP-dependent DNA helicase"/>
    <property type="match status" value="1"/>
</dbReference>
<dbReference type="PANTHER" id="PTHR11070:SF2">
    <property type="entry name" value="ATP-DEPENDENT DNA HELICASE SRS2"/>
    <property type="match status" value="1"/>
</dbReference>
<dbReference type="PANTHER" id="PTHR11070">
    <property type="entry name" value="UVRD / RECB / PCRA DNA HELICASE FAMILY MEMBER"/>
    <property type="match status" value="1"/>
</dbReference>
<dbReference type="SUPFAM" id="SSF52540">
    <property type="entry name" value="P-loop containing nucleoside triphosphate hydrolases"/>
    <property type="match status" value="1"/>
</dbReference>
<evidence type="ECO:0000256" key="8">
    <source>
        <dbReference type="ARBA" id="ARBA00034617"/>
    </source>
</evidence>
<keyword evidence="7" id="KW-0413">Isomerase</keyword>
<dbReference type="PROSITE" id="PS51198">
    <property type="entry name" value="UVRD_HELICASE_ATP_BIND"/>
    <property type="match status" value="1"/>
</dbReference>
<feature type="domain" description="UvrD-like helicase ATP-binding" evidence="12">
    <location>
        <begin position="6"/>
        <end position="293"/>
    </location>
</feature>
<dbReference type="InterPro" id="IPR013986">
    <property type="entry name" value="DExx_box_DNA_helicase_dom_sf"/>
</dbReference>
<dbReference type="GO" id="GO:0005524">
    <property type="term" value="F:ATP binding"/>
    <property type="evidence" value="ECO:0007669"/>
    <property type="project" value="UniProtKB-UniRule"/>
</dbReference>
<feature type="domain" description="UvrD-like helicase C-terminal" evidence="13">
    <location>
        <begin position="294"/>
        <end position="556"/>
    </location>
</feature>
<dbReference type="STRING" id="1801992.A2Y98_01325"/>
<dbReference type="EMBL" id="MHMW01000028">
    <property type="protein sequence ID" value="OGZ33558.1"/>
    <property type="molecule type" value="Genomic_DNA"/>
</dbReference>
<dbReference type="Gene3D" id="1.10.486.10">
    <property type="entry name" value="PCRA, domain 4"/>
    <property type="match status" value="1"/>
</dbReference>
<keyword evidence="3 11" id="KW-0378">Hydrolase</keyword>
<dbReference type="GO" id="GO:0000725">
    <property type="term" value="P:recombinational repair"/>
    <property type="evidence" value="ECO:0007669"/>
    <property type="project" value="TreeGrafter"/>
</dbReference>
<organism evidence="14 15">
    <name type="scientific">Candidatus Portnoybacteria bacterium RBG_19FT_COMBO_36_7</name>
    <dbReference type="NCBI Taxonomy" id="1801992"/>
    <lineage>
        <taxon>Bacteria</taxon>
        <taxon>Candidatus Portnoyibacteriota</taxon>
    </lineage>
</organism>
<dbReference type="EC" id="5.6.2.4" evidence="9"/>
<gene>
    <name evidence="14" type="ORF">A2Y98_01325</name>
</gene>
<name>A0A1G2F7H1_9BACT</name>
<dbReference type="InterPro" id="IPR000212">
    <property type="entry name" value="DNA_helicase_UvrD/REP"/>
</dbReference>
<evidence type="ECO:0000313" key="14">
    <source>
        <dbReference type="EMBL" id="OGZ33558.1"/>
    </source>
</evidence>
<evidence type="ECO:0000256" key="6">
    <source>
        <dbReference type="ARBA" id="ARBA00023125"/>
    </source>
</evidence>